<reference evidence="1 2" key="1">
    <citation type="journal article" date="2021" name="J. Hered.">
        <title>A chromosome-level genome assembly of the parasitoid wasp, Cotesia glomerata (Hymenoptera: Braconidae).</title>
        <authorList>
            <person name="Pinto B.J."/>
            <person name="Weis J.J."/>
            <person name="Gamble T."/>
            <person name="Ode P.J."/>
            <person name="Paul R."/>
            <person name="Zaspel J.M."/>
        </authorList>
    </citation>
    <scope>NUCLEOTIDE SEQUENCE [LARGE SCALE GENOMIC DNA]</scope>
    <source>
        <strain evidence="1">CgM1</strain>
    </source>
</reference>
<organism evidence="1 2">
    <name type="scientific">Cotesia glomerata</name>
    <name type="common">Lepidopteran parasitic wasp</name>
    <name type="synonym">Apanteles glomeratus</name>
    <dbReference type="NCBI Taxonomy" id="32391"/>
    <lineage>
        <taxon>Eukaryota</taxon>
        <taxon>Metazoa</taxon>
        <taxon>Ecdysozoa</taxon>
        <taxon>Arthropoda</taxon>
        <taxon>Hexapoda</taxon>
        <taxon>Insecta</taxon>
        <taxon>Pterygota</taxon>
        <taxon>Neoptera</taxon>
        <taxon>Endopterygota</taxon>
        <taxon>Hymenoptera</taxon>
        <taxon>Apocrita</taxon>
        <taxon>Ichneumonoidea</taxon>
        <taxon>Braconidae</taxon>
        <taxon>Microgastrinae</taxon>
        <taxon>Cotesia</taxon>
    </lineage>
</organism>
<evidence type="ECO:0000313" key="2">
    <source>
        <dbReference type="Proteomes" id="UP000826195"/>
    </source>
</evidence>
<dbReference type="SUPFAM" id="SSF52540">
    <property type="entry name" value="P-loop containing nucleoside triphosphate hydrolases"/>
    <property type="match status" value="1"/>
</dbReference>
<evidence type="ECO:0000313" key="1">
    <source>
        <dbReference type="EMBL" id="KAH0540261.1"/>
    </source>
</evidence>
<sequence>MDFGSSKPVKKKPKKSNLESMELDYIDSLIILKHNNKTKEAVTRVPKILFLSGVSGCGKTAALKVLARENKLDIVEWITPAKSAAYLDDDNRIVEQADKFF</sequence>
<dbReference type="EMBL" id="JAHXZJ010002609">
    <property type="protein sequence ID" value="KAH0540261.1"/>
    <property type="molecule type" value="Genomic_DNA"/>
</dbReference>
<comment type="caution">
    <text evidence="1">The sequence shown here is derived from an EMBL/GenBank/DDBJ whole genome shotgun (WGS) entry which is preliminary data.</text>
</comment>
<dbReference type="Pfam" id="PF03215">
    <property type="entry name" value="Rad17"/>
    <property type="match status" value="1"/>
</dbReference>
<dbReference type="InterPro" id="IPR027417">
    <property type="entry name" value="P-loop_NTPase"/>
</dbReference>
<protein>
    <submittedName>
        <fullName evidence="1">Uncharacterized protein</fullName>
    </submittedName>
</protein>
<dbReference type="Proteomes" id="UP000826195">
    <property type="component" value="Unassembled WGS sequence"/>
</dbReference>
<proteinExistence type="predicted"/>
<dbReference type="AlphaFoldDB" id="A0AAV7I4W6"/>
<dbReference type="Gene3D" id="3.40.50.300">
    <property type="entry name" value="P-loop containing nucleotide triphosphate hydrolases"/>
    <property type="match status" value="1"/>
</dbReference>
<keyword evidence="2" id="KW-1185">Reference proteome</keyword>
<accession>A0AAV7I4W6</accession>
<name>A0AAV7I4W6_COTGL</name>
<gene>
    <name evidence="1" type="ORF">KQX54_015156</name>
</gene>